<gene>
    <name evidence="2" type="ORF">GKIL_2188</name>
</gene>
<dbReference type="RefSeq" id="WP_023173586.1">
    <property type="nucleotide sequence ID" value="NC_022600.1"/>
</dbReference>
<proteinExistence type="predicted"/>
<feature type="signal peptide" evidence="1">
    <location>
        <begin position="1"/>
        <end position="30"/>
    </location>
</feature>
<keyword evidence="3" id="KW-1185">Reference proteome</keyword>
<protein>
    <submittedName>
        <fullName evidence="2">Uncharacterized protein</fullName>
    </submittedName>
</protein>
<evidence type="ECO:0000256" key="1">
    <source>
        <dbReference type="SAM" id="SignalP"/>
    </source>
</evidence>
<dbReference type="Proteomes" id="UP000017396">
    <property type="component" value="Chromosome"/>
</dbReference>
<evidence type="ECO:0000313" key="2">
    <source>
        <dbReference type="EMBL" id="AGY58434.1"/>
    </source>
</evidence>
<organism evidence="2 3">
    <name type="scientific">Gloeobacter kilaueensis (strain ATCC BAA-2537 / CCAP 1431/1 / ULC 316 / JS1)</name>
    <dbReference type="NCBI Taxonomy" id="1183438"/>
    <lineage>
        <taxon>Bacteria</taxon>
        <taxon>Bacillati</taxon>
        <taxon>Cyanobacteriota</taxon>
        <taxon>Cyanophyceae</taxon>
        <taxon>Gloeobacterales</taxon>
        <taxon>Gloeobacteraceae</taxon>
        <taxon>Gloeobacter</taxon>
    </lineage>
</organism>
<feature type="chain" id="PRO_5004663803" evidence="1">
    <location>
        <begin position="31"/>
        <end position="223"/>
    </location>
</feature>
<dbReference type="HOGENOM" id="CLU_1238745_0_0_3"/>
<keyword evidence="1" id="KW-0732">Signal</keyword>
<name>U5QLG2_GLOK1</name>
<dbReference type="OrthoDB" id="9789017at2"/>
<sequence>MPNPLLLKRRALLSLLAPAIVLLTSLSAHAQLDVPELVKYPGQIVLDTRGIFTLSGSDPEALAERTALVQARLNKTLSTDSPEVKAVKVTGNGSSWQVLLGGQLLATVTAADMARHNSTARALAEEWAASLREVLKDDKALATHREFNSSPDWVSYNDLSYLRTDRTRTETSSFRSSGYIFKRNLIFLDSRRKRPEQVYLRDADGSYTIYERLRDPQSPPRAR</sequence>
<dbReference type="STRING" id="1183438.GKIL_2188"/>
<dbReference type="EMBL" id="CP003587">
    <property type="protein sequence ID" value="AGY58434.1"/>
    <property type="molecule type" value="Genomic_DNA"/>
</dbReference>
<dbReference type="AlphaFoldDB" id="U5QLG2"/>
<accession>U5QLG2</accession>
<reference evidence="2 3" key="1">
    <citation type="journal article" date="2013" name="PLoS ONE">
        <title>Cultivation and Complete Genome Sequencing of Gloeobacter kilaueensis sp. nov., from a Lava Cave in Kilauea Caldera, Hawai'i.</title>
        <authorList>
            <person name="Saw J.H."/>
            <person name="Schatz M."/>
            <person name="Brown M.V."/>
            <person name="Kunkel D.D."/>
            <person name="Foster J.S."/>
            <person name="Shick H."/>
            <person name="Christensen S."/>
            <person name="Hou S."/>
            <person name="Wan X."/>
            <person name="Donachie S.P."/>
        </authorList>
    </citation>
    <scope>NUCLEOTIDE SEQUENCE [LARGE SCALE GENOMIC DNA]</scope>
    <source>
        <strain evidence="3">JS</strain>
    </source>
</reference>
<evidence type="ECO:0000313" key="3">
    <source>
        <dbReference type="Proteomes" id="UP000017396"/>
    </source>
</evidence>
<dbReference type="KEGG" id="glj:GKIL_2188"/>